<evidence type="ECO:0000256" key="2">
    <source>
        <dbReference type="ARBA" id="ARBA00022840"/>
    </source>
</evidence>
<dbReference type="PANTHER" id="PTHR11361">
    <property type="entry name" value="DNA MISMATCH REPAIR PROTEIN MUTS FAMILY MEMBER"/>
    <property type="match status" value="1"/>
</dbReference>
<keyword evidence="1" id="KW-0547">Nucleotide-binding</keyword>
<dbReference type="AlphaFoldDB" id="A0A7D6V716"/>
<gene>
    <name evidence="5" type="ORF">H0264_21505</name>
</gene>
<dbReference type="SMART" id="SM00534">
    <property type="entry name" value="MUTSac"/>
    <property type="match status" value="1"/>
</dbReference>
<dbReference type="InterPro" id="IPR000432">
    <property type="entry name" value="DNA_mismatch_repair_MutS_C"/>
</dbReference>
<feature type="domain" description="DNA mismatch repair proteins mutS family" evidence="4">
    <location>
        <begin position="320"/>
        <end position="490"/>
    </location>
</feature>
<dbReference type="EMBL" id="CP059399">
    <property type="protein sequence ID" value="QLY27991.1"/>
    <property type="molecule type" value="Genomic_DNA"/>
</dbReference>
<dbReference type="PANTHER" id="PTHR11361:SF34">
    <property type="entry name" value="DNA MISMATCH REPAIR PROTEIN MSH1, MITOCHONDRIAL"/>
    <property type="match status" value="1"/>
</dbReference>
<dbReference type="RefSeq" id="WP_181579199.1">
    <property type="nucleotide sequence ID" value="NZ_CP059399.1"/>
</dbReference>
<dbReference type="Gene3D" id="3.40.50.300">
    <property type="entry name" value="P-loop containing nucleotide triphosphate hydrolases"/>
    <property type="match status" value="1"/>
</dbReference>
<dbReference type="GO" id="GO:0140664">
    <property type="term" value="F:ATP-dependent DNA damage sensor activity"/>
    <property type="evidence" value="ECO:0007669"/>
    <property type="project" value="InterPro"/>
</dbReference>
<dbReference type="Pfam" id="PF00488">
    <property type="entry name" value="MutS_V"/>
    <property type="match status" value="1"/>
</dbReference>
<evidence type="ECO:0000313" key="5">
    <source>
        <dbReference type="EMBL" id="QLY27991.1"/>
    </source>
</evidence>
<evidence type="ECO:0000256" key="3">
    <source>
        <dbReference type="ARBA" id="ARBA00023125"/>
    </source>
</evidence>
<evidence type="ECO:0000313" key="6">
    <source>
        <dbReference type="Proteomes" id="UP000515512"/>
    </source>
</evidence>
<dbReference type="InterPro" id="IPR027417">
    <property type="entry name" value="P-loop_NTPase"/>
</dbReference>
<reference evidence="5 6" key="1">
    <citation type="submission" date="2020-07" db="EMBL/GenBank/DDBJ databases">
        <authorList>
            <person name="Zhuang K."/>
            <person name="Ran Y."/>
        </authorList>
    </citation>
    <scope>NUCLEOTIDE SEQUENCE [LARGE SCALE GENOMIC DNA]</scope>
    <source>
        <strain evidence="5 6">WCH-YHL-001</strain>
    </source>
</reference>
<dbReference type="GO" id="GO:0030983">
    <property type="term" value="F:mismatched DNA binding"/>
    <property type="evidence" value="ECO:0007669"/>
    <property type="project" value="InterPro"/>
</dbReference>
<protein>
    <submittedName>
        <fullName evidence="5">DNA mismatch repair protein MutS</fullName>
    </submittedName>
</protein>
<evidence type="ECO:0000259" key="4">
    <source>
        <dbReference type="SMART" id="SM00534"/>
    </source>
</evidence>
<keyword evidence="6" id="KW-1185">Reference proteome</keyword>
<dbReference type="GO" id="GO:0005524">
    <property type="term" value="F:ATP binding"/>
    <property type="evidence" value="ECO:0007669"/>
    <property type="project" value="UniProtKB-KW"/>
</dbReference>
<dbReference type="GO" id="GO:0005829">
    <property type="term" value="C:cytosol"/>
    <property type="evidence" value="ECO:0007669"/>
    <property type="project" value="TreeGrafter"/>
</dbReference>
<dbReference type="SUPFAM" id="SSF52540">
    <property type="entry name" value="P-loop containing nucleoside triphosphate hydrolases"/>
    <property type="match status" value="1"/>
</dbReference>
<proteinExistence type="predicted"/>
<dbReference type="Proteomes" id="UP000515512">
    <property type="component" value="Chromosome"/>
</dbReference>
<sequence length="500" mass="55327">MSWDGSILGGGDTAPAAPDLLADLNLDQVFTASSIGGHEAARRPLRDRAEVIARQEVFRDLEAEGIRAAFDAFDAGMRSVRKHLEHGRRLHQPRQRDRWEVDAQLVYCRTLREMRAALRELPVRSSGLRRWGEWLADHVDGDRFQELDSAAGQVRSALDAVRYTVHVTGRQVVIDRYDGRSDYGSAVAEAFARFRPGGDPVGSGPGEPWPDMNEVEEQVIAAVAQQFPAEFRQLERHAARYREFLDPVVARFAADLRFYLNYLGFVRALAEHGLPYCYPEVTDGFAGISADSAYDAALACTLIRQRKTVVCNDFRFDDAERVLVVTGPNQGGKSTFARTVGQLVYLGALGCPVPAARARIMLPDNLFTHFVREDDLADPSGALAQELTRLHDILTRVTDRSVVVLNESLSTTTAADAARIGREVVRRLVERGAVAVYVTFVEELAALGPEVVSMVAGVESGDDPVRTFTLVRRPPDGLAYTAVLARRHGLTYTAIRERLR</sequence>
<dbReference type="GO" id="GO:0006298">
    <property type="term" value="P:mismatch repair"/>
    <property type="evidence" value="ECO:0007669"/>
    <property type="project" value="InterPro"/>
</dbReference>
<organism evidence="5 6">
    <name type="scientific">Nocardia huaxiensis</name>
    <dbReference type="NCBI Taxonomy" id="2755382"/>
    <lineage>
        <taxon>Bacteria</taxon>
        <taxon>Bacillati</taxon>
        <taxon>Actinomycetota</taxon>
        <taxon>Actinomycetes</taxon>
        <taxon>Mycobacteriales</taxon>
        <taxon>Nocardiaceae</taxon>
        <taxon>Nocardia</taxon>
    </lineage>
</organism>
<evidence type="ECO:0000256" key="1">
    <source>
        <dbReference type="ARBA" id="ARBA00022741"/>
    </source>
</evidence>
<keyword evidence="3" id="KW-0238">DNA-binding</keyword>
<dbReference type="KEGG" id="nhu:H0264_21505"/>
<name>A0A7D6V716_9NOCA</name>
<keyword evidence="2" id="KW-0067">ATP-binding</keyword>
<dbReference type="InterPro" id="IPR045076">
    <property type="entry name" value="MutS"/>
</dbReference>
<accession>A0A7D6V716</accession>